<dbReference type="STRING" id="984487.A0A1E4SE64"/>
<dbReference type="Gene3D" id="1.25.40.10">
    <property type="entry name" value="Tetratricopeptide repeat domain"/>
    <property type="match status" value="1"/>
</dbReference>
<dbReference type="AlphaFoldDB" id="A0A1E4SE64"/>
<name>A0A1E4SE64_9ASCO</name>
<dbReference type="PROSITE" id="PS51698">
    <property type="entry name" value="U_BOX"/>
    <property type="match status" value="1"/>
</dbReference>
<dbReference type="GO" id="GO:0043161">
    <property type="term" value="P:proteasome-mediated ubiquitin-dependent protein catabolic process"/>
    <property type="evidence" value="ECO:0007669"/>
    <property type="project" value="TreeGrafter"/>
</dbReference>
<dbReference type="Proteomes" id="UP000094285">
    <property type="component" value="Unassembled WGS sequence"/>
</dbReference>
<dbReference type="SUPFAM" id="SSF48452">
    <property type="entry name" value="TPR-like"/>
    <property type="match status" value="1"/>
</dbReference>
<dbReference type="Gene3D" id="3.30.40.10">
    <property type="entry name" value="Zinc/RING finger domain, C3HC4 (zinc finger)"/>
    <property type="match status" value="1"/>
</dbReference>
<dbReference type="InterPro" id="IPR013083">
    <property type="entry name" value="Znf_RING/FYVE/PHD"/>
</dbReference>
<evidence type="ECO:0000256" key="5">
    <source>
        <dbReference type="ARBA" id="ARBA00022786"/>
    </source>
</evidence>
<sequence>MLYKESANTALADKEYSKAINYYTLAIKNEPTSSFLFSSRAKAYYMNTKDLPNASMQQWKKVTEDCQKALLLDKRNYDAMFYHALYILCALDDYERALKLMEEAYKKSLEHAKSLKKYLLPQEIYHQILRMKKAKREKEEEDRIVNSHPLFESVLELLEQKYNEELEDIHEKETDKSVIDYCVTKVSVKYVSDIKDLIKVFSSSYNYAKDTKRIDPPDNLCDPISFNLFHEPVVTPSGHTYEKAWLWHHLSLHDYDPLTRQKLSIDQCYPNLSLKVCVDEFVKEHGKNLNL</sequence>
<dbReference type="PANTHER" id="PTHR46803:SF2">
    <property type="entry name" value="E3 UBIQUITIN-PROTEIN LIGASE CHIP"/>
    <property type="match status" value="1"/>
</dbReference>
<evidence type="ECO:0000256" key="4">
    <source>
        <dbReference type="ARBA" id="ARBA00022737"/>
    </source>
</evidence>
<keyword evidence="5" id="KW-0833">Ubl conjugation pathway</keyword>
<gene>
    <name evidence="7" type="ORF">CANTADRAFT_55362</name>
</gene>
<accession>A0A1E4SE64</accession>
<dbReference type="InterPro" id="IPR003613">
    <property type="entry name" value="Ubox_domain"/>
</dbReference>
<evidence type="ECO:0000313" key="8">
    <source>
        <dbReference type="Proteomes" id="UP000094285"/>
    </source>
</evidence>
<dbReference type="OrthoDB" id="629492at2759"/>
<proteinExistence type="predicted"/>
<keyword evidence="3" id="KW-0808">Transferase</keyword>
<keyword evidence="4" id="KW-0677">Repeat</keyword>
<protein>
    <recommendedName>
        <fullName evidence="2">RING-type E3 ubiquitin transferase</fullName>
        <ecNumber evidence="2">2.3.2.27</ecNumber>
    </recommendedName>
</protein>
<evidence type="ECO:0000259" key="6">
    <source>
        <dbReference type="PROSITE" id="PS51698"/>
    </source>
</evidence>
<dbReference type="SMART" id="SM00504">
    <property type="entry name" value="Ubox"/>
    <property type="match status" value="1"/>
</dbReference>
<dbReference type="InterPro" id="IPR011990">
    <property type="entry name" value="TPR-like_helical_dom_sf"/>
</dbReference>
<dbReference type="GO" id="GO:0000209">
    <property type="term" value="P:protein polyubiquitination"/>
    <property type="evidence" value="ECO:0007669"/>
    <property type="project" value="TreeGrafter"/>
</dbReference>
<dbReference type="EC" id="2.3.2.27" evidence="2"/>
<evidence type="ECO:0000256" key="3">
    <source>
        <dbReference type="ARBA" id="ARBA00022679"/>
    </source>
</evidence>
<reference evidence="8" key="1">
    <citation type="submission" date="2016-05" db="EMBL/GenBank/DDBJ databases">
        <title>Comparative genomics of biotechnologically important yeasts.</title>
        <authorList>
            <consortium name="DOE Joint Genome Institute"/>
            <person name="Riley R."/>
            <person name="Haridas S."/>
            <person name="Wolfe K.H."/>
            <person name="Lopes M.R."/>
            <person name="Hittinger C.T."/>
            <person name="Goker M."/>
            <person name="Salamov A."/>
            <person name="Wisecaver J."/>
            <person name="Long T.M."/>
            <person name="Aerts A.L."/>
            <person name="Barry K."/>
            <person name="Choi C."/>
            <person name="Clum A."/>
            <person name="Coughlan A.Y."/>
            <person name="Deshpande S."/>
            <person name="Douglass A.P."/>
            <person name="Hanson S.J."/>
            <person name="Klenk H.-P."/>
            <person name="Labutti K."/>
            <person name="Lapidus A."/>
            <person name="Lindquist E."/>
            <person name="Lipzen A."/>
            <person name="Meier-Kolthoff J.P."/>
            <person name="Ohm R.A."/>
            <person name="Otillar R.P."/>
            <person name="Pangilinan J."/>
            <person name="Peng Y."/>
            <person name="Rokas A."/>
            <person name="Rosa C.A."/>
            <person name="Scheuner C."/>
            <person name="Sibirny A.A."/>
            <person name="Slot J.C."/>
            <person name="Stielow J.B."/>
            <person name="Sun H."/>
            <person name="Kurtzman C.P."/>
            <person name="Blackwell M."/>
            <person name="Grigoriev I.V."/>
            <person name="Jeffries T.W."/>
        </authorList>
    </citation>
    <scope>NUCLEOTIDE SEQUENCE [LARGE SCALE GENOMIC DNA]</scope>
    <source>
        <strain evidence="8">NRRL Y-17324</strain>
    </source>
</reference>
<organism evidence="7 8">
    <name type="scientific">Suhomyces tanzawaensis NRRL Y-17324</name>
    <dbReference type="NCBI Taxonomy" id="984487"/>
    <lineage>
        <taxon>Eukaryota</taxon>
        <taxon>Fungi</taxon>
        <taxon>Dikarya</taxon>
        <taxon>Ascomycota</taxon>
        <taxon>Saccharomycotina</taxon>
        <taxon>Pichiomycetes</taxon>
        <taxon>Debaryomycetaceae</taxon>
        <taxon>Suhomyces</taxon>
    </lineage>
</organism>
<keyword evidence="8" id="KW-1185">Reference proteome</keyword>
<dbReference type="PANTHER" id="PTHR46803">
    <property type="entry name" value="E3 UBIQUITIN-PROTEIN LIGASE CHIP"/>
    <property type="match status" value="1"/>
</dbReference>
<dbReference type="GO" id="GO:0051087">
    <property type="term" value="F:protein-folding chaperone binding"/>
    <property type="evidence" value="ECO:0007669"/>
    <property type="project" value="TreeGrafter"/>
</dbReference>
<dbReference type="EMBL" id="KV453914">
    <property type="protein sequence ID" value="ODV77795.1"/>
    <property type="molecule type" value="Genomic_DNA"/>
</dbReference>
<dbReference type="GO" id="GO:0061630">
    <property type="term" value="F:ubiquitin protein ligase activity"/>
    <property type="evidence" value="ECO:0007669"/>
    <property type="project" value="UniProtKB-EC"/>
</dbReference>
<dbReference type="SUPFAM" id="SSF57850">
    <property type="entry name" value="RING/U-box"/>
    <property type="match status" value="1"/>
</dbReference>
<comment type="catalytic activity">
    <reaction evidence="1">
        <text>S-ubiquitinyl-[E2 ubiquitin-conjugating enzyme]-L-cysteine + [acceptor protein]-L-lysine = [E2 ubiquitin-conjugating enzyme]-L-cysteine + N(6)-ubiquitinyl-[acceptor protein]-L-lysine.</text>
        <dbReference type="EC" id="2.3.2.27"/>
    </reaction>
</comment>
<dbReference type="GeneID" id="30984574"/>
<feature type="domain" description="U-box" evidence="6">
    <location>
        <begin position="215"/>
        <end position="288"/>
    </location>
</feature>
<evidence type="ECO:0000256" key="2">
    <source>
        <dbReference type="ARBA" id="ARBA00012483"/>
    </source>
</evidence>
<dbReference type="GO" id="GO:0005737">
    <property type="term" value="C:cytoplasm"/>
    <property type="evidence" value="ECO:0007669"/>
    <property type="project" value="TreeGrafter"/>
</dbReference>
<evidence type="ECO:0000256" key="1">
    <source>
        <dbReference type="ARBA" id="ARBA00000900"/>
    </source>
</evidence>
<dbReference type="GO" id="GO:0071218">
    <property type="term" value="P:cellular response to misfolded protein"/>
    <property type="evidence" value="ECO:0007669"/>
    <property type="project" value="TreeGrafter"/>
</dbReference>
<dbReference type="Pfam" id="PF04564">
    <property type="entry name" value="U-box"/>
    <property type="match status" value="1"/>
</dbReference>
<dbReference type="GO" id="GO:0006515">
    <property type="term" value="P:protein quality control for misfolded or incompletely synthesized proteins"/>
    <property type="evidence" value="ECO:0007669"/>
    <property type="project" value="TreeGrafter"/>
</dbReference>
<evidence type="ECO:0000313" key="7">
    <source>
        <dbReference type="EMBL" id="ODV77795.1"/>
    </source>
</evidence>
<dbReference type="GO" id="GO:0045862">
    <property type="term" value="P:positive regulation of proteolysis"/>
    <property type="evidence" value="ECO:0007669"/>
    <property type="project" value="TreeGrafter"/>
</dbReference>
<dbReference type="RefSeq" id="XP_020062917.1">
    <property type="nucleotide sequence ID" value="XM_020210438.1"/>
</dbReference>